<keyword evidence="2" id="KW-0732">Signal</keyword>
<protein>
    <submittedName>
        <fullName evidence="4">Peptide/nickel transport system substrate-binding protein</fullName>
    </submittedName>
</protein>
<dbReference type="PROSITE" id="PS51257">
    <property type="entry name" value="PROKAR_LIPOPROTEIN"/>
    <property type="match status" value="1"/>
</dbReference>
<feature type="chain" id="PRO_5045410423" evidence="2">
    <location>
        <begin position="23"/>
        <end position="571"/>
    </location>
</feature>
<dbReference type="Gene3D" id="3.40.190.10">
    <property type="entry name" value="Periplasmic binding protein-like II"/>
    <property type="match status" value="1"/>
</dbReference>
<evidence type="ECO:0000256" key="2">
    <source>
        <dbReference type="SAM" id="SignalP"/>
    </source>
</evidence>
<dbReference type="RefSeq" id="WP_277105277.1">
    <property type="nucleotide sequence ID" value="NZ_BAAAJS010000019.1"/>
</dbReference>
<dbReference type="PANTHER" id="PTHR30290:SF65">
    <property type="entry name" value="MONOACYL PHOSPHATIDYLINOSITOL TETRAMANNOSIDE-BINDING PROTEIN LPQW-RELATED"/>
    <property type="match status" value="1"/>
</dbReference>
<evidence type="ECO:0000256" key="1">
    <source>
        <dbReference type="SAM" id="MobiDB-lite"/>
    </source>
</evidence>
<gene>
    <name evidence="4" type="ORF">J2S37_001167</name>
</gene>
<dbReference type="Gene3D" id="3.10.105.10">
    <property type="entry name" value="Dipeptide-binding Protein, Domain 3"/>
    <property type="match status" value="1"/>
</dbReference>
<accession>A0ABU2B9G2</accession>
<dbReference type="InterPro" id="IPR039424">
    <property type="entry name" value="SBP_5"/>
</dbReference>
<dbReference type="CDD" id="cd08501">
    <property type="entry name" value="PBP2_Lpqw"/>
    <property type="match status" value="1"/>
</dbReference>
<name>A0ABU2B9G2_9CORY</name>
<feature type="region of interest" description="Disordered" evidence="1">
    <location>
        <begin position="26"/>
        <end position="59"/>
    </location>
</feature>
<feature type="signal peptide" evidence="2">
    <location>
        <begin position="1"/>
        <end position="22"/>
    </location>
</feature>
<dbReference type="Proteomes" id="UP001183619">
    <property type="component" value="Unassembled WGS sequence"/>
</dbReference>
<evidence type="ECO:0000313" key="4">
    <source>
        <dbReference type="EMBL" id="MDR7354629.1"/>
    </source>
</evidence>
<sequence>MKKNIRVAIMASLSAAALTLSACSNVENNTSKSSNDSSSSSSNTEHVLNPNGDYNKLDRDQIQDGGELRLAISEIPEQLNDSHGNASGYARDIQSWQTPQFFSMEGDGTLVPNPAYVLDVKDEVKDGKTVVTYTMNPDAKFNDGTPIDVKAFVNSWQMLNGTDKSIVASSTDGYEQVVSVEPGKDDFQIVVTFETEYPWWKGIFTSVMHPAVNTPEVFNEAFINNPRPEWGAGPYVIDKFDPQGGIVTYKRNENWWGDTGKLDKITYRQMESQAEINAFQAGEIDLTGAGNKDNLAKVKGMGDKASIRKTLQPANSLLVLNSQAPLLGDVKVREAIVNGIDRSQIAAIRFNGLDYTETAPGSLFLYSNQEGYEDNFSTAAKFDPENAKKILDEAGWKEGADGIREKDGEKLSIRYILIGDSAISKAFAAALQKMMKDIGVDLKVEERPVADFSKVTSAKDFDLFFMAFGSNSPWGAAYFGQTYKSDSTLNLSGTTTEEMDKKIAAMQKLPTEAEQIKEGNKLEKEAFATFGLIPMYNGPQIIATTPGLANLGANYFAKPLTQDIGWAKDSK</sequence>
<dbReference type="Pfam" id="PF00496">
    <property type="entry name" value="SBP_bac_5"/>
    <property type="match status" value="1"/>
</dbReference>
<dbReference type="InterPro" id="IPR000914">
    <property type="entry name" value="SBP_5_dom"/>
</dbReference>
<keyword evidence="5" id="KW-1185">Reference proteome</keyword>
<evidence type="ECO:0000313" key="5">
    <source>
        <dbReference type="Proteomes" id="UP001183619"/>
    </source>
</evidence>
<dbReference type="PANTHER" id="PTHR30290">
    <property type="entry name" value="PERIPLASMIC BINDING COMPONENT OF ABC TRANSPORTER"/>
    <property type="match status" value="1"/>
</dbReference>
<comment type="caution">
    <text evidence="4">The sequence shown here is derived from an EMBL/GenBank/DDBJ whole genome shotgun (WGS) entry which is preliminary data.</text>
</comment>
<dbReference type="SUPFAM" id="SSF53850">
    <property type="entry name" value="Periplasmic binding protein-like II"/>
    <property type="match status" value="1"/>
</dbReference>
<dbReference type="EMBL" id="JAVDYF010000001">
    <property type="protein sequence ID" value="MDR7354629.1"/>
    <property type="molecule type" value="Genomic_DNA"/>
</dbReference>
<dbReference type="InterPro" id="IPR030678">
    <property type="entry name" value="Peptide/Ni-bd"/>
</dbReference>
<organism evidence="4 5">
    <name type="scientific">Corynebacterium felinum</name>
    <dbReference type="NCBI Taxonomy" id="131318"/>
    <lineage>
        <taxon>Bacteria</taxon>
        <taxon>Bacillati</taxon>
        <taxon>Actinomycetota</taxon>
        <taxon>Actinomycetes</taxon>
        <taxon>Mycobacteriales</taxon>
        <taxon>Corynebacteriaceae</taxon>
        <taxon>Corynebacterium</taxon>
    </lineage>
</organism>
<dbReference type="PIRSF" id="PIRSF002741">
    <property type="entry name" value="MppA"/>
    <property type="match status" value="1"/>
</dbReference>
<proteinExistence type="predicted"/>
<feature type="compositionally biased region" description="Low complexity" evidence="1">
    <location>
        <begin position="26"/>
        <end position="43"/>
    </location>
</feature>
<reference evidence="4 5" key="1">
    <citation type="submission" date="2023-07" db="EMBL/GenBank/DDBJ databases">
        <title>Sequencing the genomes of 1000 actinobacteria strains.</title>
        <authorList>
            <person name="Klenk H.-P."/>
        </authorList>
    </citation>
    <scope>NUCLEOTIDE SEQUENCE [LARGE SCALE GENOMIC DNA]</scope>
    <source>
        <strain evidence="4 5">DSM 44508</strain>
    </source>
</reference>
<evidence type="ECO:0000259" key="3">
    <source>
        <dbReference type="Pfam" id="PF00496"/>
    </source>
</evidence>
<feature type="domain" description="Solute-binding protein family 5" evidence="3">
    <location>
        <begin position="122"/>
        <end position="486"/>
    </location>
</feature>